<evidence type="ECO:0000256" key="2">
    <source>
        <dbReference type="PIRNR" id="PIRNR002070"/>
    </source>
</evidence>
<protein>
    <recommendedName>
        <fullName evidence="2 3">Single-stranded DNA-binding protein</fullName>
    </recommendedName>
</protein>
<evidence type="ECO:0000313" key="5">
    <source>
        <dbReference type="EMBL" id="TCU92573.1"/>
    </source>
</evidence>
<dbReference type="SUPFAM" id="SSF50249">
    <property type="entry name" value="Nucleic acid-binding proteins"/>
    <property type="match status" value="1"/>
</dbReference>
<evidence type="ECO:0000256" key="1">
    <source>
        <dbReference type="ARBA" id="ARBA00023125"/>
    </source>
</evidence>
<dbReference type="EMBL" id="SMBX01000014">
    <property type="protein sequence ID" value="TCU92573.1"/>
    <property type="molecule type" value="Genomic_DNA"/>
</dbReference>
<proteinExistence type="predicted"/>
<dbReference type="OrthoDB" id="9809878at2"/>
<dbReference type="InterPro" id="IPR012340">
    <property type="entry name" value="NA-bd_OB-fold"/>
</dbReference>
<feature type="region of interest" description="Disordered" evidence="4">
    <location>
        <begin position="103"/>
        <end position="151"/>
    </location>
</feature>
<dbReference type="Pfam" id="PF00436">
    <property type="entry name" value="SSB"/>
    <property type="match status" value="1"/>
</dbReference>
<accession>A0A4R3UPX0</accession>
<gene>
    <name evidence="5" type="ORF">EV686_11410</name>
</gene>
<feature type="compositionally biased region" description="Low complexity" evidence="4">
    <location>
        <begin position="109"/>
        <end position="131"/>
    </location>
</feature>
<dbReference type="GO" id="GO:0006260">
    <property type="term" value="P:DNA replication"/>
    <property type="evidence" value="ECO:0007669"/>
    <property type="project" value="InterPro"/>
</dbReference>
<dbReference type="Gene3D" id="2.40.50.140">
    <property type="entry name" value="Nucleic acid-binding proteins"/>
    <property type="match status" value="1"/>
</dbReference>
<comment type="caution">
    <text evidence="5">The sequence shown here is derived from an EMBL/GenBank/DDBJ whole genome shotgun (WGS) entry which is preliminary data.</text>
</comment>
<keyword evidence="6" id="KW-1185">Reference proteome</keyword>
<dbReference type="AlphaFoldDB" id="A0A4R3UPX0"/>
<evidence type="ECO:0000313" key="6">
    <source>
        <dbReference type="Proteomes" id="UP000294692"/>
    </source>
</evidence>
<dbReference type="NCBIfam" id="TIGR00621">
    <property type="entry name" value="ssb"/>
    <property type="match status" value="1"/>
</dbReference>
<dbReference type="GO" id="GO:0003697">
    <property type="term" value="F:single-stranded DNA binding"/>
    <property type="evidence" value="ECO:0007669"/>
    <property type="project" value="InterPro"/>
</dbReference>
<evidence type="ECO:0000256" key="3">
    <source>
        <dbReference type="RuleBase" id="RU000524"/>
    </source>
</evidence>
<dbReference type="PIRSF" id="PIRSF002070">
    <property type="entry name" value="SSB"/>
    <property type="match status" value="1"/>
</dbReference>
<evidence type="ECO:0000256" key="4">
    <source>
        <dbReference type="SAM" id="MobiDB-lite"/>
    </source>
</evidence>
<keyword evidence="1 2" id="KW-0238">DNA-binding</keyword>
<dbReference type="RefSeq" id="WP_132478245.1">
    <property type="nucleotide sequence ID" value="NZ_JBHRVM010000001.1"/>
</dbReference>
<name>A0A4R3UPX0_9BURK</name>
<dbReference type="PROSITE" id="PS50935">
    <property type="entry name" value="SSB"/>
    <property type="match status" value="1"/>
</dbReference>
<dbReference type="InterPro" id="IPR000424">
    <property type="entry name" value="Primosome_PriB/ssb"/>
</dbReference>
<dbReference type="InterPro" id="IPR011344">
    <property type="entry name" value="ssDNA-bd"/>
</dbReference>
<dbReference type="CDD" id="cd04496">
    <property type="entry name" value="SSB_OBF"/>
    <property type="match status" value="1"/>
</dbReference>
<sequence>MAQLTGLFRIGRDAELRYTQQNDAVASISLAYNYGKKDPNTNNKPTQWVEGVVWGQRAESLAPYLLKGTLLHVTIDDPHIETFQKQDGSQGIKLTGRISNLEFASRPDNGAQPQARAPQQAQQRAQAAQRPAPNPPQGGGGMADYDDEPPF</sequence>
<dbReference type="Proteomes" id="UP000294692">
    <property type="component" value="Unassembled WGS sequence"/>
</dbReference>
<organism evidence="5 6">
    <name type="scientific">Paracandidimonas soli</name>
    <dbReference type="NCBI Taxonomy" id="1917182"/>
    <lineage>
        <taxon>Bacteria</taxon>
        <taxon>Pseudomonadati</taxon>
        <taxon>Pseudomonadota</taxon>
        <taxon>Betaproteobacteria</taxon>
        <taxon>Burkholderiales</taxon>
        <taxon>Alcaligenaceae</taxon>
        <taxon>Paracandidimonas</taxon>
    </lineage>
</organism>
<reference evidence="5 6" key="1">
    <citation type="submission" date="2019-03" db="EMBL/GenBank/DDBJ databases">
        <title>Genomic Encyclopedia of Type Strains, Phase IV (KMG-IV): sequencing the most valuable type-strain genomes for metagenomic binning, comparative biology and taxonomic classification.</title>
        <authorList>
            <person name="Goeker M."/>
        </authorList>
    </citation>
    <scope>NUCLEOTIDE SEQUENCE [LARGE SCALE GENOMIC DNA]</scope>
    <source>
        <strain evidence="5 6">DSM 100048</strain>
    </source>
</reference>